<dbReference type="InterPro" id="IPR009057">
    <property type="entry name" value="Homeodomain-like_sf"/>
</dbReference>
<feature type="region of interest" description="Disordered" evidence="3">
    <location>
        <begin position="56"/>
        <end position="115"/>
    </location>
</feature>
<dbReference type="EMBL" id="AP035768">
    <property type="protein sequence ID" value="BFO18595.1"/>
    <property type="molecule type" value="Genomic_DNA"/>
</dbReference>
<reference evidence="5" key="2">
    <citation type="submission" date="2024-07" db="EMBL/GenBank/DDBJ databases">
        <title>Streptomyces haneummycinica sp. nov., a new antibiotic-producing actinobacterium isolated from marine sediment.</title>
        <authorList>
            <person name="Uemura M."/>
            <person name="Hamada M."/>
            <person name="Hirano S."/>
            <person name="Kobayashi K."/>
            <person name="Ohshiro T."/>
            <person name="Kobayashi T."/>
            <person name="Terahara T."/>
        </authorList>
    </citation>
    <scope>NUCLEOTIDE SEQUENCE</scope>
    <source>
        <strain evidence="5">KM77-8</strain>
    </source>
</reference>
<feature type="compositionally biased region" description="Low complexity" evidence="3">
    <location>
        <begin position="93"/>
        <end position="107"/>
    </location>
</feature>
<dbReference type="AlphaFoldDB" id="A0AAT9HME0"/>
<feature type="compositionally biased region" description="Polar residues" evidence="3">
    <location>
        <begin position="83"/>
        <end position="92"/>
    </location>
</feature>
<evidence type="ECO:0000256" key="3">
    <source>
        <dbReference type="SAM" id="MobiDB-lite"/>
    </source>
</evidence>
<evidence type="ECO:0000256" key="2">
    <source>
        <dbReference type="PROSITE-ProRule" id="PRU00335"/>
    </source>
</evidence>
<sequence>MTRATFYRHFPSKESLVVACLSEADRAIRGRADAAVAAGLPAADTVRALGAAIAEDIRSPGFRGAPSSTRSPSSPTPGTRCTWPSSRTASGCSTPSRGFSPRSGSSPPNAPPATS</sequence>
<name>A0AAT9HME0_9ACTN</name>
<feature type="domain" description="HTH tetR-type" evidence="4">
    <location>
        <begin position="1"/>
        <end position="28"/>
    </location>
</feature>
<gene>
    <name evidence="5" type="ORF">SHKM778_49830</name>
</gene>
<organism evidence="5">
    <name type="scientific">Streptomyces haneummycinicus</name>
    <dbReference type="NCBI Taxonomy" id="3074435"/>
    <lineage>
        <taxon>Bacteria</taxon>
        <taxon>Bacillati</taxon>
        <taxon>Actinomycetota</taxon>
        <taxon>Actinomycetes</taxon>
        <taxon>Kitasatosporales</taxon>
        <taxon>Streptomycetaceae</taxon>
        <taxon>Streptomyces</taxon>
    </lineage>
</organism>
<evidence type="ECO:0000313" key="5">
    <source>
        <dbReference type="EMBL" id="BFO18595.1"/>
    </source>
</evidence>
<dbReference type="PROSITE" id="PS50977">
    <property type="entry name" value="HTH_TETR_2"/>
    <property type="match status" value="1"/>
</dbReference>
<dbReference type="SUPFAM" id="SSF46689">
    <property type="entry name" value="Homeodomain-like"/>
    <property type="match status" value="1"/>
</dbReference>
<protein>
    <recommendedName>
        <fullName evidence="4">HTH tetR-type domain-containing protein</fullName>
    </recommendedName>
</protein>
<dbReference type="InterPro" id="IPR001647">
    <property type="entry name" value="HTH_TetR"/>
</dbReference>
<proteinExistence type="predicted"/>
<dbReference type="Gene3D" id="1.10.357.10">
    <property type="entry name" value="Tetracycline Repressor, domain 2"/>
    <property type="match status" value="1"/>
</dbReference>
<feature type="compositionally biased region" description="Low complexity" evidence="3">
    <location>
        <begin position="66"/>
        <end position="82"/>
    </location>
</feature>
<comment type="caution">
    <text evidence="2">Lacks conserved residue(s) required for the propagation of feature annotation.</text>
</comment>
<evidence type="ECO:0000256" key="1">
    <source>
        <dbReference type="ARBA" id="ARBA00023125"/>
    </source>
</evidence>
<keyword evidence="1 2" id="KW-0238">DNA-binding</keyword>
<dbReference type="GO" id="GO:0003677">
    <property type="term" value="F:DNA binding"/>
    <property type="evidence" value="ECO:0007669"/>
    <property type="project" value="UniProtKB-UniRule"/>
</dbReference>
<evidence type="ECO:0000259" key="4">
    <source>
        <dbReference type="PROSITE" id="PS50977"/>
    </source>
</evidence>
<reference evidence="5" key="1">
    <citation type="submission" date="2024-06" db="EMBL/GenBank/DDBJ databases">
        <authorList>
            <consortium name="consrtm"/>
            <person name="Uemura M."/>
            <person name="Terahara T."/>
        </authorList>
    </citation>
    <scope>NUCLEOTIDE SEQUENCE</scope>
    <source>
        <strain evidence="5">KM77-8</strain>
    </source>
</reference>
<accession>A0AAT9HME0</accession>